<feature type="transmembrane region" description="Helical" evidence="1">
    <location>
        <begin position="177"/>
        <end position="195"/>
    </location>
</feature>
<feature type="transmembrane region" description="Helical" evidence="1">
    <location>
        <begin position="36"/>
        <end position="56"/>
    </location>
</feature>
<dbReference type="Proteomes" id="UP001549257">
    <property type="component" value="Unassembled WGS sequence"/>
</dbReference>
<feature type="domain" description="DUF7654" evidence="2">
    <location>
        <begin position="538"/>
        <end position="678"/>
    </location>
</feature>
<evidence type="ECO:0000259" key="2">
    <source>
        <dbReference type="Pfam" id="PF24672"/>
    </source>
</evidence>
<feature type="transmembrane region" description="Helical" evidence="1">
    <location>
        <begin position="490"/>
        <end position="507"/>
    </location>
</feature>
<feature type="transmembrane region" description="Helical" evidence="1">
    <location>
        <begin position="428"/>
        <end position="444"/>
    </location>
</feature>
<feature type="transmembrane region" description="Helical" evidence="1">
    <location>
        <begin position="278"/>
        <end position="301"/>
    </location>
</feature>
<name>A0ABV2QRD0_9MICO</name>
<feature type="transmembrane region" description="Helical" evidence="1">
    <location>
        <begin position="223"/>
        <end position="242"/>
    </location>
</feature>
<dbReference type="EMBL" id="JBEPSJ010000004">
    <property type="protein sequence ID" value="MET4583510.1"/>
    <property type="molecule type" value="Genomic_DNA"/>
</dbReference>
<comment type="caution">
    <text evidence="4">The sequence shown here is derived from an EMBL/GenBank/DDBJ whole genome shotgun (WGS) entry which is preliminary data.</text>
</comment>
<evidence type="ECO:0000313" key="4">
    <source>
        <dbReference type="EMBL" id="MET4583510.1"/>
    </source>
</evidence>
<feature type="transmembrane region" description="Helical" evidence="1">
    <location>
        <begin position="201"/>
        <end position="218"/>
    </location>
</feature>
<proteinExistence type="predicted"/>
<feature type="transmembrane region" description="Helical" evidence="1">
    <location>
        <begin position="456"/>
        <end position="478"/>
    </location>
</feature>
<organism evidence="4 5">
    <name type="scientific">Conyzicola nivalis</name>
    <dbReference type="NCBI Taxonomy" id="1477021"/>
    <lineage>
        <taxon>Bacteria</taxon>
        <taxon>Bacillati</taxon>
        <taxon>Actinomycetota</taxon>
        <taxon>Actinomycetes</taxon>
        <taxon>Micrococcales</taxon>
        <taxon>Microbacteriaceae</taxon>
        <taxon>Conyzicola</taxon>
    </lineage>
</organism>
<dbReference type="RefSeq" id="WP_354025680.1">
    <property type="nucleotide sequence ID" value="NZ_JBEPSJ010000004.1"/>
</dbReference>
<keyword evidence="1" id="KW-0472">Membrane</keyword>
<keyword evidence="1" id="KW-0812">Transmembrane</keyword>
<reference evidence="4 5" key="1">
    <citation type="submission" date="2024-06" db="EMBL/GenBank/DDBJ databases">
        <title>Sorghum-associated microbial communities from plants grown in Nebraska, USA.</title>
        <authorList>
            <person name="Schachtman D."/>
        </authorList>
    </citation>
    <scope>NUCLEOTIDE SEQUENCE [LARGE SCALE GENOMIC DNA]</scope>
    <source>
        <strain evidence="4 5">2857</strain>
    </source>
</reference>
<dbReference type="InterPro" id="IPR056071">
    <property type="entry name" value="DUF7654"/>
</dbReference>
<keyword evidence="5" id="KW-1185">Reference proteome</keyword>
<feature type="transmembrane region" description="Helical" evidence="1">
    <location>
        <begin position="248"/>
        <end position="266"/>
    </location>
</feature>
<gene>
    <name evidence="4" type="ORF">ABIE21_003036</name>
</gene>
<keyword evidence="1" id="KW-1133">Transmembrane helix</keyword>
<feature type="transmembrane region" description="Helical" evidence="1">
    <location>
        <begin position="153"/>
        <end position="172"/>
    </location>
</feature>
<dbReference type="Pfam" id="PF24672">
    <property type="entry name" value="DUF7654"/>
    <property type="match status" value="1"/>
</dbReference>
<protein>
    <submittedName>
        <fullName evidence="4">Uncharacterized membrane protein YqaE (UPF0057 family)</fullName>
    </submittedName>
</protein>
<feature type="transmembrane region" description="Helical" evidence="1">
    <location>
        <begin position="360"/>
        <end position="378"/>
    </location>
</feature>
<feature type="transmembrane region" description="Helical" evidence="1">
    <location>
        <begin position="390"/>
        <end position="408"/>
    </location>
</feature>
<sequence>MVRKLRVADFSRRERIAEACREIVEPAATGLPNWRVLTWFPLLVVVGGAILIVLGISGTSSGAQWLVFGDGGVDPQILLGGPRLIRSDEWLVQQGWVVSQAQQGFPLVNRTFPGGMDTSVVFELPAWDWTALLRPHAWGFLAFGVDVGVAWQWWIPAMGLVAGAYMLVVTLLPNRPLTSALVAAAVYFSPIFQWWYGPNSLWPAAWALLAMAGTVWMLRDPRLWVRVVWAVVLGWLAVTMAIGLYIPFVVPSLLVFVFFFVGAVLQERPWAAERARRTFGRLVPLLAAGVAAMSVTGIFVATRFPSFVAAQATVYPGVRSDQTGRLLVEDPHLTGFGGAPLGQSFATSNPNILGPNPSEAATAILLAVFLAPALVWFIVRGWRRDATIDWLLVATTAGLGLVLAYLLVPGWDSLARLLLLDKVPVPRFRMGFAVMLPLFFALVAREVVRHPGRRTLPISILCGLLAVALTGWVVGSAWTLDPGTLADSRLWPVAALGICASVVLVFFRRTIPIAAAALLVAALSIGAAVNPLYRGIFDLNDTAIGKAVIETNTVEAGTWVGVGSYETMAVLVSSGVESYSGMQPYPSDEMWKAIDPEGRYEDAWNRLAHVRWTFGQGEPVSVNPQRDQIVTTFDACSAFAQGHVDFVLADSDPPSMDCLVQLDLEEQGTSRMAVYGVVASAR</sequence>
<evidence type="ECO:0000259" key="3">
    <source>
        <dbReference type="Pfam" id="PF24677"/>
    </source>
</evidence>
<dbReference type="Pfam" id="PF24677">
    <property type="entry name" value="DUF7657"/>
    <property type="match status" value="1"/>
</dbReference>
<evidence type="ECO:0000313" key="5">
    <source>
        <dbReference type="Proteomes" id="UP001549257"/>
    </source>
</evidence>
<feature type="transmembrane region" description="Helical" evidence="1">
    <location>
        <begin position="514"/>
        <end position="533"/>
    </location>
</feature>
<accession>A0ABV2QRD0</accession>
<dbReference type="InterPro" id="IPR056074">
    <property type="entry name" value="DUF7657"/>
</dbReference>
<feature type="domain" description="DUF7657" evidence="3">
    <location>
        <begin position="40"/>
        <end position="443"/>
    </location>
</feature>
<evidence type="ECO:0000256" key="1">
    <source>
        <dbReference type="SAM" id="Phobius"/>
    </source>
</evidence>